<dbReference type="SUPFAM" id="SSF69118">
    <property type="entry name" value="AhpD-like"/>
    <property type="match status" value="1"/>
</dbReference>
<dbReference type="eggNOG" id="COG1917">
    <property type="taxonomic scope" value="Bacteria"/>
</dbReference>
<dbReference type="RefSeq" id="WP_009135187.1">
    <property type="nucleotide sequence ID" value="NZ_JH594596.1"/>
</dbReference>
<comment type="caution">
    <text evidence="4">The sequence shown here is derived from an EMBL/GenBank/DDBJ whole genome shotgun (WGS) entry which is preliminary data.</text>
</comment>
<dbReference type="CDD" id="cd02233">
    <property type="entry name" value="cupin_HNL-like"/>
    <property type="match status" value="1"/>
</dbReference>
<dbReference type="Proteomes" id="UP000004892">
    <property type="component" value="Unassembled WGS sequence"/>
</dbReference>
<dbReference type="AlphaFoldDB" id="H1DD55"/>
<dbReference type="PATRIC" id="fig|742817.3.peg.34"/>
<evidence type="ECO:0008006" key="6">
    <source>
        <dbReference type="Google" id="ProtNLM"/>
    </source>
</evidence>
<dbReference type="InterPro" id="IPR013096">
    <property type="entry name" value="Cupin_2"/>
</dbReference>
<dbReference type="PANTHER" id="PTHR43698">
    <property type="entry name" value="RIBD C-TERMINAL DOMAIN CONTAINING PROTEIN"/>
    <property type="match status" value="1"/>
</dbReference>
<dbReference type="InterPro" id="IPR003779">
    <property type="entry name" value="CMD-like"/>
</dbReference>
<feature type="chain" id="PRO_5003549360" description="Carboxymuconolactone decarboxylase-like domain-containing protein" evidence="1">
    <location>
        <begin position="24"/>
        <end position="372"/>
    </location>
</feature>
<evidence type="ECO:0000313" key="4">
    <source>
        <dbReference type="EMBL" id="EHP51031.1"/>
    </source>
</evidence>
<dbReference type="InterPro" id="IPR014710">
    <property type="entry name" value="RmlC-like_jellyroll"/>
</dbReference>
<dbReference type="SUPFAM" id="SSF51182">
    <property type="entry name" value="RmlC-like cupins"/>
    <property type="match status" value="1"/>
</dbReference>
<evidence type="ECO:0000256" key="1">
    <source>
        <dbReference type="SAM" id="SignalP"/>
    </source>
</evidence>
<feature type="signal peptide" evidence="1">
    <location>
        <begin position="1"/>
        <end position="23"/>
    </location>
</feature>
<evidence type="ECO:0000259" key="3">
    <source>
        <dbReference type="Pfam" id="PF07883"/>
    </source>
</evidence>
<dbReference type="GO" id="GO:0051920">
    <property type="term" value="F:peroxiredoxin activity"/>
    <property type="evidence" value="ECO:0007669"/>
    <property type="project" value="InterPro"/>
</dbReference>
<name>H1DD55_9BACT</name>
<evidence type="ECO:0000259" key="2">
    <source>
        <dbReference type="Pfam" id="PF02627"/>
    </source>
</evidence>
<dbReference type="Gene3D" id="2.60.120.10">
    <property type="entry name" value="Jelly Rolls"/>
    <property type="match status" value="1"/>
</dbReference>
<dbReference type="Pfam" id="PF02627">
    <property type="entry name" value="CMD"/>
    <property type="match status" value="1"/>
</dbReference>
<dbReference type="HOGENOM" id="CLU_064450_0_0_10"/>
<accession>H1DD55</accession>
<evidence type="ECO:0000313" key="5">
    <source>
        <dbReference type="Proteomes" id="UP000004892"/>
    </source>
</evidence>
<keyword evidence="5" id="KW-1185">Reference proteome</keyword>
<proteinExistence type="predicted"/>
<dbReference type="eggNOG" id="COG0599">
    <property type="taxonomic scope" value="Bacteria"/>
</dbReference>
<keyword evidence="1" id="KW-0732">Signal</keyword>
<dbReference type="Pfam" id="PF07883">
    <property type="entry name" value="Cupin_2"/>
    <property type="match status" value="1"/>
</dbReference>
<dbReference type="GeneID" id="98067713"/>
<dbReference type="EMBL" id="ADMC01000001">
    <property type="protein sequence ID" value="EHP51031.1"/>
    <property type="molecule type" value="Genomic_DNA"/>
</dbReference>
<reference evidence="4 5" key="1">
    <citation type="submission" date="2012-01" db="EMBL/GenBank/DDBJ databases">
        <title>The Genome Sequence of Odoribacter laneus YIT 12061.</title>
        <authorList>
            <consortium name="The Broad Institute Genome Sequencing Platform"/>
            <person name="Earl A."/>
            <person name="Ward D."/>
            <person name="Feldgarden M."/>
            <person name="Gevers D."/>
            <person name="Morotomi M."/>
            <person name="Young S.K."/>
            <person name="Zeng Q."/>
            <person name="Gargeya S."/>
            <person name="Fitzgerald M."/>
            <person name="Haas B."/>
            <person name="Abouelleil A."/>
            <person name="Alvarado L."/>
            <person name="Arachchi H.M."/>
            <person name="Berlin A."/>
            <person name="Chapman S.B."/>
            <person name="Gearin G."/>
            <person name="Goldberg J."/>
            <person name="Griggs A."/>
            <person name="Gujja S."/>
            <person name="Hansen M."/>
            <person name="Heiman D."/>
            <person name="Howarth C."/>
            <person name="Larimer J."/>
            <person name="Lui A."/>
            <person name="MacDonald P.J.P."/>
            <person name="McCowen C."/>
            <person name="Montmayeur A."/>
            <person name="Murphy C."/>
            <person name="Neiman D."/>
            <person name="Pearson M."/>
            <person name="Priest M."/>
            <person name="Roberts A."/>
            <person name="Saif S."/>
            <person name="Shea T."/>
            <person name="Sisk P."/>
            <person name="Stolte C."/>
            <person name="Sykes S."/>
            <person name="Wortman J."/>
            <person name="Nusbaum C."/>
            <person name="Birren B."/>
        </authorList>
    </citation>
    <scope>NUCLEOTIDE SEQUENCE [LARGE SCALE GENOMIC DNA]</scope>
    <source>
        <strain evidence="4 5">YIT 12061</strain>
    </source>
</reference>
<sequence>MKAINKLTAATLLLVAACPLTNAQEKMENVLNQRQQNIIAIACLEAKGDLENLSEAIHTGLDEGLSVNEIKEALSHLYAYTGFPRSLNGLGVLQQILAERKAKGITDQEGKDADALPKGFDALKEGTAIQTKLSGAPFDYTFAPATDYYLKAHLFGDIFARNILTFPERELVTVSALSGIKGVEPQLKSHVRGAKNMGLTDAEIHSIPDVLLQKIGETEAYRARKAIAEVYGEEFKEGAPVENRIFPKGELNTAYAKYFIGNSYLAELANGEGKLHVSNVTFEPRCRNNWHIHHKGGQILICVGGRGWYQEWGKEARELHPGDVVDIPAETKHWHGAAADSWFQHIAIGVPAEGASAEWLEPVTDAAYDKLK</sequence>
<dbReference type="STRING" id="742817.HMPREF9449_00033"/>
<dbReference type="PANTHER" id="PTHR43698:SF1">
    <property type="entry name" value="BLL4564 PROTEIN"/>
    <property type="match status" value="1"/>
</dbReference>
<dbReference type="InterPro" id="IPR047263">
    <property type="entry name" value="HNL-like_cupin"/>
</dbReference>
<protein>
    <recommendedName>
        <fullName evidence="6">Carboxymuconolactone decarboxylase-like domain-containing protein</fullName>
    </recommendedName>
</protein>
<dbReference type="Gene3D" id="1.20.1290.10">
    <property type="entry name" value="AhpD-like"/>
    <property type="match status" value="1"/>
</dbReference>
<organism evidence="4 5">
    <name type="scientific">Odoribacter laneus YIT 12061</name>
    <dbReference type="NCBI Taxonomy" id="742817"/>
    <lineage>
        <taxon>Bacteria</taxon>
        <taxon>Pseudomonadati</taxon>
        <taxon>Bacteroidota</taxon>
        <taxon>Bacteroidia</taxon>
        <taxon>Bacteroidales</taxon>
        <taxon>Odoribacteraceae</taxon>
        <taxon>Odoribacter</taxon>
    </lineage>
</organism>
<feature type="domain" description="Carboxymuconolactone decarboxylase-like" evidence="2">
    <location>
        <begin position="146"/>
        <end position="212"/>
    </location>
</feature>
<dbReference type="InterPro" id="IPR011051">
    <property type="entry name" value="RmlC_Cupin_sf"/>
</dbReference>
<feature type="domain" description="Cupin type-2" evidence="3">
    <location>
        <begin position="280"/>
        <end position="340"/>
    </location>
</feature>
<gene>
    <name evidence="4" type="ORF">HMPREF9449_00033</name>
</gene>
<dbReference type="InterPro" id="IPR029032">
    <property type="entry name" value="AhpD-like"/>
</dbReference>
<dbReference type="PROSITE" id="PS51257">
    <property type="entry name" value="PROKAR_LIPOPROTEIN"/>
    <property type="match status" value="1"/>
</dbReference>